<dbReference type="Pfam" id="PF09557">
    <property type="entry name" value="DUF2382"/>
    <property type="match status" value="1"/>
</dbReference>
<evidence type="ECO:0000313" key="4">
    <source>
        <dbReference type="EMBL" id="OZS77317.1"/>
    </source>
</evidence>
<sequence length="281" mass="32829">MENRDNKLYGIYDTETEIQAEMDRLRAEGYTEEDMYIVSNRDNQYSMYRGSSDYNTNEESSWWDRFKASLTGEDLIRDQHFTNMGLSDEERTRYSSELEAGKYLLYVDKDYGNHFTGSVGSYDTGNTFESTNEHTEEERLELHEEQLHVDKQRVQTGEIDVEKHVVEDTQTVEVPVEREEVYIERRPVNQESSVHSEGNFGEGSTHAYEEEGRIHIPVTEERVEVTKKDVVAEEIVIGKKKVMDTETVSETVRREEVDIHDSTNQLRDTDLTDRDRIDRGL</sequence>
<dbReference type="Pfam" id="PF11181">
    <property type="entry name" value="YflT"/>
    <property type="match status" value="1"/>
</dbReference>
<feature type="domain" description="General stress protein 17M-like" evidence="3">
    <location>
        <begin position="8"/>
        <end position="101"/>
    </location>
</feature>
<evidence type="ECO:0000256" key="1">
    <source>
        <dbReference type="SAM" id="MobiDB-lite"/>
    </source>
</evidence>
<dbReference type="PANTHER" id="PTHR38463">
    <property type="entry name" value="STRESS RESPONSE PROTEIN YSNF"/>
    <property type="match status" value="1"/>
</dbReference>
<gene>
    <name evidence="4" type="ORF">CF394_11985</name>
</gene>
<evidence type="ECO:0000259" key="3">
    <source>
        <dbReference type="Pfam" id="PF11181"/>
    </source>
</evidence>
<organism evidence="4 5">
    <name type="scientific">Tetzosporium hominis</name>
    <dbReference type="NCBI Taxonomy" id="2020506"/>
    <lineage>
        <taxon>Bacteria</taxon>
        <taxon>Bacillati</taxon>
        <taxon>Bacillota</taxon>
        <taxon>Bacilli</taxon>
        <taxon>Bacillales</taxon>
        <taxon>Caryophanaceae</taxon>
        <taxon>Tetzosporium</taxon>
    </lineage>
</organism>
<dbReference type="NCBIfam" id="TIGR02271">
    <property type="entry name" value="YsnF/AvaK domain"/>
    <property type="match status" value="1"/>
</dbReference>
<dbReference type="PANTHER" id="PTHR38463:SF1">
    <property type="entry name" value="STRESS RESPONSE PROTEIN YSNF"/>
    <property type="match status" value="1"/>
</dbReference>
<comment type="caution">
    <text evidence="4">The sequence shown here is derived from an EMBL/GenBank/DDBJ whole genome shotgun (WGS) entry which is preliminary data.</text>
</comment>
<reference evidence="4 5" key="1">
    <citation type="submission" date="2017-07" db="EMBL/GenBank/DDBJ databases">
        <title>Tetzosporium hominis gen.nov. sp.nov.</title>
        <authorList>
            <person name="Tetz G."/>
            <person name="Tetz V."/>
        </authorList>
    </citation>
    <scope>NUCLEOTIDE SEQUENCE [LARGE SCALE GENOMIC DNA]</scope>
    <source>
        <strain evidence="4 5">VT-49</strain>
    </source>
</reference>
<evidence type="ECO:0000313" key="5">
    <source>
        <dbReference type="Proteomes" id="UP000217065"/>
    </source>
</evidence>
<evidence type="ECO:0008006" key="6">
    <source>
        <dbReference type="Google" id="ProtNLM"/>
    </source>
</evidence>
<evidence type="ECO:0000259" key="2">
    <source>
        <dbReference type="Pfam" id="PF09557"/>
    </source>
</evidence>
<feature type="region of interest" description="Disordered" evidence="1">
    <location>
        <begin position="256"/>
        <end position="281"/>
    </location>
</feature>
<dbReference type="InterPro" id="IPR019060">
    <property type="entry name" value="DUF2382"/>
</dbReference>
<name>A0A264W2R2_9BACL</name>
<dbReference type="InterPro" id="IPR052967">
    <property type="entry name" value="Stress_Response_Assoc"/>
</dbReference>
<dbReference type="InterPro" id="IPR025889">
    <property type="entry name" value="GSP17M-like_dom"/>
</dbReference>
<dbReference type="AlphaFoldDB" id="A0A264W2R2"/>
<feature type="domain" description="DUF2382" evidence="2">
    <location>
        <begin position="140"/>
        <end position="259"/>
    </location>
</feature>
<keyword evidence="5" id="KW-1185">Reference proteome</keyword>
<accession>A0A264W2R2</accession>
<dbReference type="Proteomes" id="UP000217065">
    <property type="component" value="Unassembled WGS sequence"/>
</dbReference>
<dbReference type="EMBL" id="NOKQ01000267">
    <property type="protein sequence ID" value="OZS77317.1"/>
    <property type="molecule type" value="Genomic_DNA"/>
</dbReference>
<dbReference type="OrthoDB" id="2678178at2"/>
<dbReference type="RefSeq" id="WP_094943922.1">
    <property type="nucleotide sequence ID" value="NZ_NOKQ01000267.1"/>
</dbReference>
<protein>
    <recommendedName>
        <fullName evidence="6">DUF2382 domain-containing protein</fullName>
    </recommendedName>
</protein>
<proteinExistence type="predicted"/>